<evidence type="ECO:0000313" key="2">
    <source>
        <dbReference type="Proteomes" id="UP000185936"/>
    </source>
</evidence>
<accession>A0A1N7H8I4</accession>
<reference evidence="2" key="1">
    <citation type="submission" date="2017-01" db="EMBL/GenBank/DDBJ databases">
        <authorList>
            <person name="Varghese N."/>
            <person name="Submissions S."/>
        </authorList>
    </citation>
    <scope>NUCLEOTIDE SEQUENCE [LARGE SCALE GENOMIC DNA]</scope>
    <source>
        <strain evidence="2">type strain: HArc-</strain>
    </source>
</reference>
<dbReference type="RefSeq" id="WP_076610936.1">
    <property type="nucleotide sequence ID" value="NZ_FTNR01000033.1"/>
</dbReference>
<dbReference type="OrthoDB" id="193100at2157"/>
<organism evidence="1 2">
    <name type="scientific">Natronorubrum thiooxidans</name>
    <dbReference type="NCBI Taxonomy" id="308853"/>
    <lineage>
        <taxon>Archaea</taxon>
        <taxon>Methanobacteriati</taxon>
        <taxon>Methanobacteriota</taxon>
        <taxon>Stenosarchaea group</taxon>
        <taxon>Halobacteria</taxon>
        <taxon>Halobacteriales</taxon>
        <taxon>Natrialbaceae</taxon>
        <taxon>Natronorubrum</taxon>
    </lineage>
</organism>
<dbReference type="EMBL" id="FTNR01000033">
    <property type="protein sequence ID" value="SIS21184.1"/>
    <property type="molecule type" value="Genomic_DNA"/>
</dbReference>
<dbReference type="Proteomes" id="UP000185936">
    <property type="component" value="Unassembled WGS sequence"/>
</dbReference>
<gene>
    <name evidence="1" type="ORF">SAMN05421752_1332</name>
</gene>
<keyword evidence="2" id="KW-1185">Reference proteome</keyword>
<sequence>MSLTDFVKQEDVRDRLNAEFPNKGTRASEPVKASWQTRNYMLVGTAFDYLLRWWMRREVNRFQARPWVAETSLELADEICPELKTDIEETIDNAKGHRDEYVDTGTVTRPLVESAIDLARIDGIYRGGVPPTDLGEYDDGDIVDCIRLLEILETTEFLNGQNAHLNPAFGLGSSLVGGADADVILDGMLVDVKVTGRATFKADYWRQLVGYLVLADIHNVFLESGTYDQLGISDEPDIQPLPQIETFGIYFARHGDFSTIPASIVYEADGYTEFRSWFVEAALDYNPRFGTEFGGIFRTIV</sequence>
<dbReference type="AlphaFoldDB" id="A0A1N7H8I4"/>
<evidence type="ECO:0000313" key="1">
    <source>
        <dbReference type="EMBL" id="SIS21184.1"/>
    </source>
</evidence>
<proteinExistence type="predicted"/>
<protein>
    <submittedName>
        <fullName evidence="1">Uncharacterized protein</fullName>
    </submittedName>
</protein>
<name>A0A1N7H8I4_9EURY</name>